<dbReference type="RefSeq" id="WP_092053607.1">
    <property type="nucleotide sequence ID" value="NZ_FOQD01000015.1"/>
</dbReference>
<evidence type="ECO:0000313" key="1">
    <source>
        <dbReference type="EMBL" id="SFJ10690.1"/>
    </source>
</evidence>
<name>A0A1I3NP25_9PLAN</name>
<evidence type="ECO:0000313" key="2">
    <source>
        <dbReference type="Proteomes" id="UP000199518"/>
    </source>
</evidence>
<gene>
    <name evidence="1" type="ORF">SAMN05421753_115149</name>
</gene>
<reference evidence="2" key="1">
    <citation type="submission" date="2016-10" db="EMBL/GenBank/DDBJ databases">
        <authorList>
            <person name="Varghese N."/>
            <person name="Submissions S."/>
        </authorList>
    </citation>
    <scope>NUCLEOTIDE SEQUENCE [LARGE SCALE GENOMIC DNA]</scope>
    <source>
        <strain evidence="2">DSM 26348</strain>
    </source>
</reference>
<dbReference type="EMBL" id="FOQD01000015">
    <property type="protein sequence ID" value="SFJ10690.1"/>
    <property type="molecule type" value="Genomic_DNA"/>
</dbReference>
<protein>
    <recommendedName>
        <fullName evidence="3">Autotransporter-associated beta strand repeat-containing protein</fullName>
    </recommendedName>
</protein>
<dbReference type="AlphaFoldDB" id="A0A1I3NP25"/>
<sequence length="1155" mass="118002">MTLRRLRSASVNFFKALDGERRFRRPTRRPNRQAASGRFSSEILEQRTLLAAVLDAGATLTIELAANEQLSIVSQGTSYAFSSNSQNFVNSGVADAADFTGFGINALTLTDLAQYSTIQIIDAGGGTSVVFNDSGANTYSDAFNITLNNGAAATGLKFNGTSAFGDSPLTASIDTGIQFTAGSLVSTANGGLAFTANAARTSPGISQGISLVSAQLLTTGTGGIVLNGSATQAGPALGSRTGVSITNGDIRSTQNSPGAGAITITGHGGGSQTADYSAGVRLSSFSSISSIYGNISLNGQGGTSGSGSAGVQITGGSLVGSTGLETATAASVTIVGTANSAGAEAIGIQVAGKSRVSTVGGAMTFTGRGGNAVGNSPGIDVSQLSQLMLGSGAMLLDGSAGGGGGSGVRLGGDRGIGIGIGIVANGNANMELRGKGTNGGPDLQILPGTFIGGASASGQLALTAKTIEMTGGVNIDPSLSSSGKLIIRPRTIDASIGLGDGSVGELNLSTTELGYFRDGFSAITIGRTYDGTGAIDVKNAPFKDDVYLFGGTINLDGLNAGPNIATVVSRSGSVTSTAGNPVGLNDVTGPLLVTVGDVAPGGNVPGKMVLNAGLFFQASSSLTLNFNGTTPGTGYDQIAIINPASAVTISGGTNLYINSTFTPEIGQRFRIIDLVDPQSFCNTPFAGWPEGGSQTINGVTYKITYHGGTGNDVVLLVTNISIASINDLGPTLTVPVQFSPTPIAPNATVSGTANFANSRLEVWVTNGIYSDWLSGGAAGWGTFYINGVAKGTINDAEGSDHLFAQFNAAATKEDVEFVLRSITYANGDQNPLQLNKQIAYRLTTADEVSSPIAYKQVQITDTPRLYTDGNIPSNYFAGGSPVTVSYGLRLMDGGANFANSQLRVQLPDGASTERLGFFENNILKLNGNQIFHNDVWVGTFSGGQGQDPLLVDFNANANQDAVILTMWWVTFSDSQASPPIALRNVNFQFIDGHGLASDVVTGSVQIRGNLSLGNGGPNVNYTVGGAPVLVTPDATVAGSDIYFANSRLFLNSSNSGAGNDRFTILTGGDVSVTGTEIRYLGVLVANMSGGQAYQGLTVQFNGDATPAAVQAVLRQAAFYNSSPNANTTFDRKINVYLRDSVNTFMPPLSKLVDVN</sequence>
<proteinExistence type="predicted"/>
<dbReference type="OrthoDB" id="291802at2"/>
<dbReference type="STRING" id="1576369.SAMN05421753_115149"/>
<accession>A0A1I3NP25</accession>
<evidence type="ECO:0008006" key="3">
    <source>
        <dbReference type="Google" id="ProtNLM"/>
    </source>
</evidence>
<organism evidence="1 2">
    <name type="scientific">Planctomicrobium piriforme</name>
    <dbReference type="NCBI Taxonomy" id="1576369"/>
    <lineage>
        <taxon>Bacteria</taxon>
        <taxon>Pseudomonadati</taxon>
        <taxon>Planctomycetota</taxon>
        <taxon>Planctomycetia</taxon>
        <taxon>Planctomycetales</taxon>
        <taxon>Planctomycetaceae</taxon>
        <taxon>Planctomicrobium</taxon>
    </lineage>
</organism>
<keyword evidence="2" id="KW-1185">Reference proteome</keyword>
<dbReference type="Proteomes" id="UP000199518">
    <property type="component" value="Unassembled WGS sequence"/>
</dbReference>